<dbReference type="GO" id="GO:0016829">
    <property type="term" value="F:lyase activity"/>
    <property type="evidence" value="ECO:0007669"/>
    <property type="project" value="InterPro"/>
</dbReference>
<evidence type="ECO:0000256" key="5">
    <source>
        <dbReference type="ARBA" id="ARBA00010617"/>
    </source>
</evidence>
<evidence type="ECO:0000256" key="7">
    <source>
        <dbReference type="ARBA" id="ARBA00022692"/>
    </source>
</evidence>
<feature type="transmembrane region" description="Helical" evidence="15">
    <location>
        <begin position="690"/>
        <end position="715"/>
    </location>
</feature>
<evidence type="ECO:0000256" key="14">
    <source>
        <dbReference type="PIRSR" id="PIRSR602403-1"/>
    </source>
</evidence>
<comment type="similarity">
    <text evidence="4">Belongs to the paxB family.</text>
</comment>
<comment type="caution">
    <text evidence="16">The sequence shown here is derived from an EMBL/GenBank/DDBJ whole genome shotgun (WGS) entry which is preliminary data.</text>
</comment>
<comment type="subcellular location">
    <subcellularLocation>
        <location evidence="2">Membrane</location>
        <topology evidence="2">Multi-pass membrane protein</topology>
    </subcellularLocation>
    <subcellularLocation>
        <location evidence="3">Membrane</location>
        <topology evidence="3">Single-pass membrane protein</topology>
    </subcellularLocation>
</comment>
<dbReference type="CDD" id="cd11041">
    <property type="entry name" value="CYP503A1-like"/>
    <property type="match status" value="1"/>
</dbReference>
<organism evidence="16 17">
    <name type="scientific">Aspergillus thermomutatus</name>
    <name type="common">Neosartorya pseudofischeri</name>
    <dbReference type="NCBI Taxonomy" id="41047"/>
    <lineage>
        <taxon>Eukaryota</taxon>
        <taxon>Fungi</taxon>
        <taxon>Dikarya</taxon>
        <taxon>Ascomycota</taxon>
        <taxon>Pezizomycotina</taxon>
        <taxon>Eurotiomycetes</taxon>
        <taxon>Eurotiomycetidae</taxon>
        <taxon>Eurotiales</taxon>
        <taxon>Aspergillaceae</taxon>
        <taxon>Aspergillus</taxon>
        <taxon>Aspergillus subgen. Fumigati</taxon>
    </lineage>
</organism>
<evidence type="ECO:0000256" key="10">
    <source>
        <dbReference type="ARBA" id="ARBA00023002"/>
    </source>
</evidence>
<keyword evidence="13 15" id="KW-0472">Membrane</keyword>
<evidence type="ECO:0000256" key="11">
    <source>
        <dbReference type="ARBA" id="ARBA00023004"/>
    </source>
</evidence>
<feature type="binding site" description="axial binding residue" evidence="14">
    <location>
        <position position="456"/>
    </location>
    <ligand>
        <name>heme</name>
        <dbReference type="ChEBI" id="CHEBI:30413"/>
    </ligand>
    <ligandPart>
        <name>Fe</name>
        <dbReference type="ChEBI" id="CHEBI:18248"/>
    </ligandPart>
</feature>
<feature type="transmembrane region" description="Helical" evidence="15">
    <location>
        <begin position="786"/>
        <end position="806"/>
    </location>
</feature>
<evidence type="ECO:0000313" key="17">
    <source>
        <dbReference type="Proteomes" id="UP000215305"/>
    </source>
</evidence>
<dbReference type="AlphaFoldDB" id="A0A397H6T6"/>
<dbReference type="InterPro" id="IPR039020">
    <property type="entry name" value="PaxB-like"/>
</dbReference>
<keyword evidence="7 15" id="KW-0812">Transmembrane</keyword>
<evidence type="ECO:0000256" key="4">
    <source>
        <dbReference type="ARBA" id="ARBA00006757"/>
    </source>
</evidence>
<keyword evidence="6 14" id="KW-0349">Heme</keyword>
<dbReference type="GO" id="GO:0004497">
    <property type="term" value="F:monooxygenase activity"/>
    <property type="evidence" value="ECO:0007669"/>
    <property type="project" value="UniProtKB-KW"/>
</dbReference>
<evidence type="ECO:0000256" key="6">
    <source>
        <dbReference type="ARBA" id="ARBA00022617"/>
    </source>
</evidence>
<feature type="transmembrane region" description="Helical" evidence="15">
    <location>
        <begin position="746"/>
        <end position="766"/>
    </location>
</feature>
<feature type="transmembrane region" description="Helical" evidence="15">
    <location>
        <begin position="6"/>
        <end position="25"/>
    </location>
</feature>
<dbReference type="VEuPathDB" id="FungiDB:CDV56_106475"/>
<evidence type="ECO:0000313" key="16">
    <source>
        <dbReference type="EMBL" id="RHZ57404.1"/>
    </source>
</evidence>
<dbReference type="InterPro" id="IPR002403">
    <property type="entry name" value="Cyt_P450_E_grp-IV"/>
</dbReference>
<comment type="cofactor">
    <cofactor evidence="1 14">
        <name>heme</name>
        <dbReference type="ChEBI" id="CHEBI:30413"/>
    </cofactor>
</comment>
<dbReference type="SUPFAM" id="SSF48264">
    <property type="entry name" value="Cytochrome P450"/>
    <property type="match status" value="1"/>
</dbReference>
<dbReference type="PANTHER" id="PTHR46206">
    <property type="entry name" value="CYTOCHROME P450"/>
    <property type="match status" value="1"/>
</dbReference>
<evidence type="ECO:0000256" key="15">
    <source>
        <dbReference type="SAM" id="Phobius"/>
    </source>
</evidence>
<evidence type="ECO:0000256" key="8">
    <source>
        <dbReference type="ARBA" id="ARBA00022723"/>
    </source>
</evidence>
<evidence type="ECO:0000256" key="1">
    <source>
        <dbReference type="ARBA" id="ARBA00001971"/>
    </source>
</evidence>
<evidence type="ECO:0000256" key="3">
    <source>
        <dbReference type="ARBA" id="ARBA00004167"/>
    </source>
</evidence>
<keyword evidence="17" id="KW-1185">Reference proteome</keyword>
<keyword evidence="9 15" id="KW-1133">Transmembrane helix</keyword>
<proteinExistence type="inferred from homology"/>
<feature type="transmembrane region" description="Helical" evidence="15">
    <location>
        <begin position="659"/>
        <end position="678"/>
    </location>
</feature>
<accession>A0A397H6T6</accession>
<dbReference type="Pfam" id="PF00067">
    <property type="entry name" value="p450"/>
    <property type="match status" value="1"/>
</dbReference>
<dbReference type="GO" id="GO:0016020">
    <property type="term" value="C:membrane"/>
    <property type="evidence" value="ECO:0007669"/>
    <property type="project" value="UniProtKB-SubCell"/>
</dbReference>
<reference evidence="16" key="1">
    <citation type="submission" date="2018-08" db="EMBL/GenBank/DDBJ databases">
        <title>Draft genome sequence of azole-resistant Aspergillus thermomutatus (Neosartorya pseudofischeri) strain HMR AF 39, isolated from a human nasal aspirate.</title>
        <authorList>
            <person name="Parent-Michaud M."/>
            <person name="Dufresne P.J."/>
            <person name="Fournier E."/>
            <person name="Martineau C."/>
            <person name="Moreira S."/>
            <person name="Perkins V."/>
            <person name="De Repentigny L."/>
            <person name="Dufresne S.F."/>
        </authorList>
    </citation>
    <scope>NUCLEOTIDE SEQUENCE [LARGE SCALE GENOMIC DNA]</scope>
    <source>
        <strain evidence="16">HMR AF 39</strain>
    </source>
</reference>
<dbReference type="Gene3D" id="1.10.630.10">
    <property type="entry name" value="Cytochrome P450"/>
    <property type="match status" value="1"/>
</dbReference>
<evidence type="ECO:0000256" key="12">
    <source>
        <dbReference type="ARBA" id="ARBA00023033"/>
    </source>
</evidence>
<name>A0A397H6T6_ASPTH</name>
<dbReference type="InterPro" id="IPR001128">
    <property type="entry name" value="Cyt_P450"/>
</dbReference>
<keyword evidence="8 14" id="KW-0479">Metal-binding</keyword>
<keyword evidence="11 14" id="KW-0408">Iron</keyword>
<dbReference type="GO" id="GO:0005506">
    <property type="term" value="F:iron ion binding"/>
    <property type="evidence" value="ECO:0007669"/>
    <property type="project" value="InterPro"/>
</dbReference>
<evidence type="ECO:0000256" key="13">
    <source>
        <dbReference type="ARBA" id="ARBA00023136"/>
    </source>
</evidence>
<sequence length="819" mass="92527">MIRFEDASIGTVWVTCVLAVGLYFLRSRLLGYQFDGFPSVNPRKPWEVVNVFAHRRFQQNGPEYLQAGFAKVCSIQATASWREWKLKASQSPIFGVVTDLGPKLVVSGAFIEEFRDEKLLDHYRAMVEDFMAEVPGFESMFLGNLHNTILRDVISVITRELEQFTLPLSDEVSAALVDTWSDSPDWYQVTLLPSMLGLIAKVSSLVFVGEPLCRNPAWLETVVNFTIVRHHAILALHMCPAVLRPVLHWLLPPCQKLRQEIKTARGLISSALEESRKNPRPDTFSSLAWVDAFASGNKYDAAMVQLRLANASIHSSADLLTKVLINLCEQPGLIQDLREEVISVLGENGWRASTLNQLKLLDSVLKESQRLHPITTGTFSRFTRQNIKLANGTEIPTGTPVMVTNDVAGDASIYPHPEVFDGYRYLRMREGADKNRAPFTTTGQNHLGFGYGKYACPGRFFAATEIKIALCHMLLKYEWRLVKDSPHDVLTSGFASYRDPRARIEVRRRAPVLEELEVLTRKRNQGHRTLYNLPNILLDSIFLTANPTVLPPSSLTLSVHNLLHFLYRTSFKERTAATMDGWSDISSAPPEYRDVAWIADRALLAQGLGWSINYLAMIYQSYKDRTYGMAILPLCCNFAWEFVYSVVYPSQNPAERAVLTTWMILNLFLMYTAIKFAPNEWQHAPLVRQCLPWIFPVAIAAFTAGHLALAATVGVGKAANWGAFLCFELLTAGAVCQLMSRGSSRGASYTIWLSRFLGSYIGGIFLHVRETHWPQEFGWISHPFVAWHGIMCFSLDIAYVVLLWRIRRQEHRSQSRKAL</sequence>
<dbReference type="EMBL" id="NKHU02000079">
    <property type="protein sequence ID" value="RHZ57404.1"/>
    <property type="molecule type" value="Genomic_DNA"/>
</dbReference>
<dbReference type="Pfam" id="PF25129">
    <property type="entry name" value="Pyr4-TMTC"/>
    <property type="match status" value="1"/>
</dbReference>
<keyword evidence="12 16" id="KW-0503">Monooxygenase</keyword>
<evidence type="ECO:0000256" key="2">
    <source>
        <dbReference type="ARBA" id="ARBA00004141"/>
    </source>
</evidence>
<protein>
    <submittedName>
        <fullName evidence="16">Cytochrome P450 monooxygenase pyr9</fullName>
    </submittedName>
</protein>
<dbReference type="PRINTS" id="PR00465">
    <property type="entry name" value="EP450IV"/>
</dbReference>
<comment type="similarity">
    <text evidence="5">Belongs to the cytochrome P450 family.</text>
</comment>
<dbReference type="InterPro" id="IPR036396">
    <property type="entry name" value="Cyt_P450_sf"/>
</dbReference>
<gene>
    <name evidence="16" type="primary">PYR9</name>
    <name evidence="16" type="ORF">CDV56_106475</name>
</gene>
<dbReference type="GO" id="GO:0016705">
    <property type="term" value="F:oxidoreductase activity, acting on paired donors, with incorporation or reduction of molecular oxygen"/>
    <property type="evidence" value="ECO:0007669"/>
    <property type="project" value="InterPro"/>
</dbReference>
<dbReference type="Proteomes" id="UP000215305">
    <property type="component" value="Unassembled WGS sequence"/>
</dbReference>
<dbReference type="GO" id="GO:0020037">
    <property type="term" value="F:heme binding"/>
    <property type="evidence" value="ECO:0007669"/>
    <property type="project" value="InterPro"/>
</dbReference>
<dbReference type="GeneID" id="38128449"/>
<dbReference type="GO" id="GO:0019748">
    <property type="term" value="P:secondary metabolic process"/>
    <property type="evidence" value="ECO:0007669"/>
    <property type="project" value="UniProtKB-ARBA"/>
</dbReference>
<dbReference type="RefSeq" id="XP_026615036.1">
    <property type="nucleotide sequence ID" value="XM_026760094.1"/>
</dbReference>
<dbReference type="PANTHER" id="PTHR46206:SF3">
    <property type="entry name" value="P450, PUTATIVE (EUROFUNG)-RELATED"/>
    <property type="match status" value="1"/>
</dbReference>
<dbReference type="STRING" id="41047.A0A397H6T6"/>
<feature type="transmembrane region" description="Helical" evidence="15">
    <location>
        <begin position="627"/>
        <end position="647"/>
    </location>
</feature>
<dbReference type="OrthoDB" id="1844152at2759"/>
<keyword evidence="10" id="KW-0560">Oxidoreductase</keyword>
<evidence type="ECO:0000256" key="9">
    <source>
        <dbReference type="ARBA" id="ARBA00022989"/>
    </source>
</evidence>